<dbReference type="GO" id="GO:0045505">
    <property type="term" value="F:dynein intermediate chain binding"/>
    <property type="evidence" value="ECO:0007669"/>
    <property type="project" value="InterPro"/>
</dbReference>
<comment type="subcellular location">
    <subcellularLocation>
        <location evidence="1">Cytoplasm</location>
        <location evidence="1">Cytoskeleton</location>
        <location evidence="1">Cilium axoneme</location>
    </subcellularLocation>
</comment>
<dbReference type="Gene3D" id="3.40.50.300">
    <property type="entry name" value="P-loop containing nucleotide triphosphate hydrolases"/>
    <property type="match status" value="3"/>
</dbReference>
<dbReference type="Gene3D" id="1.10.287.2620">
    <property type="match status" value="1"/>
</dbReference>
<dbReference type="InterPro" id="IPR013602">
    <property type="entry name" value="Dynein_heavy_linker"/>
</dbReference>
<evidence type="ECO:0000256" key="5">
    <source>
        <dbReference type="ARBA" id="ARBA00022840"/>
    </source>
</evidence>
<dbReference type="InterPro" id="IPR027417">
    <property type="entry name" value="P-loop_NTPase"/>
</dbReference>
<evidence type="ECO:0000256" key="8">
    <source>
        <dbReference type="ARBA" id="ARBA00023069"/>
    </source>
</evidence>
<feature type="domain" description="Dynein heavy chain hydrolytic ATP-binding dynein motor region" evidence="13">
    <location>
        <begin position="1132"/>
        <end position="1289"/>
    </location>
</feature>
<evidence type="ECO:0000256" key="1">
    <source>
        <dbReference type="ARBA" id="ARBA00004430"/>
    </source>
</evidence>
<dbReference type="PANTHER" id="PTHR45703:SF1">
    <property type="entry name" value="DYNEINS HEAVY CHAIN"/>
    <property type="match status" value="1"/>
</dbReference>
<keyword evidence="10" id="KW-0206">Cytoskeleton</keyword>
<dbReference type="Gene3D" id="1.10.8.710">
    <property type="match status" value="1"/>
</dbReference>
<keyword evidence="5" id="KW-0067">ATP-binding</keyword>
<dbReference type="SUPFAM" id="SSF52540">
    <property type="entry name" value="P-loop containing nucleoside triphosphate hydrolases"/>
    <property type="match status" value="2"/>
</dbReference>
<dbReference type="GO" id="GO:0005874">
    <property type="term" value="C:microtubule"/>
    <property type="evidence" value="ECO:0007669"/>
    <property type="project" value="UniProtKB-KW"/>
</dbReference>
<dbReference type="GO" id="GO:0030286">
    <property type="term" value="C:dynein complex"/>
    <property type="evidence" value="ECO:0007669"/>
    <property type="project" value="UniProtKB-KW"/>
</dbReference>
<dbReference type="Pfam" id="PF12774">
    <property type="entry name" value="AAA_6"/>
    <property type="match status" value="2"/>
</dbReference>
<evidence type="ECO:0000256" key="2">
    <source>
        <dbReference type="ARBA" id="ARBA00022490"/>
    </source>
</evidence>
<evidence type="ECO:0000256" key="10">
    <source>
        <dbReference type="ARBA" id="ARBA00023212"/>
    </source>
</evidence>
<keyword evidence="11" id="KW-0966">Cell projection</keyword>
<feature type="domain" description="Dynein heavy chain hydrolytic ATP-binding dynein motor region" evidence="13">
    <location>
        <begin position="1373"/>
        <end position="1556"/>
    </location>
</feature>
<organism evidence="14">
    <name type="scientific">Cyprideis torosa</name>
    <dbReference type="NCBI Taxonomy" id="163714"/>
    <lineage>
        <taxon>Eukaryota</taxon>
        <taxon>Metazoa</taxon>
        <taxon>Ecdysozoa</taxon>
        <taxon>Arthropoda</taxon>
        <taxon>Crustacea</taxon>
        <taxon>Oligostraca</taxon>
        <taxon>Ostracoda</taxon>
        <taxon>Podocopa</taxon>
        <taxon>Podocopida</taxon>
        <taxon>Cytherocopina</taxon>
        <taxon>Cytheroidea</taxon>
        <taxon>Cytherideidae</taxon>
        <taxon>Cyprideis</taxon>
    </lineage>
</organism>
<evidence type="ECO:0000256" key="3">
    <source>
        <dbReference type="ARBA" id="ARBA00022701"/>
    </source>
</evidence>
<dbReference type="Gene3D" id="1.20.58.1120">
    <property type="match status" value="1"/>
</dbReference>
<dbReference type="InterPro" id="IPR035699">
    <property type="entry name" value="AAA_6"/>
</dbReference>
<evidence type="ECO:0000313" key="14">
    <source>
        <dbReference type="EMBL" id="CAD7231158.1"/>
    </source>
</evidence>
<evidence type="ECO:0000259" key="13">
    <source>
        <dbReference type="Pfam" id="PF12774"/>
    </source>
</evidence>
<evidence type="ECO:0000256" key="4">
    <source>
        <dbReference type="ARBA" id="ARBA00022741"/>
    </source>
</evidence>
<keyword evidence="3" id="KW-0493">Microtubule</keyword>
<dbReference type="FunFam" id="1.20.140.100:FF:000004">
    <property type="entry name" value="Dynein axonemal heavy chain 6"/>
    <property type="match status" value="1"/>
</dbReference>
<dbReference type="FunFam" id="1.10.287.2620:FF:000002">
    <property type="entry name" value="Dynein heavy chain 2, axonemal"/>
    <property type="match status" value="1"/>
</dbReference>
<dbReference type="InterPro" id="IPR026983">
    <property type="entry name" value="DHC"/>
</dbReference>
<dbReference type="GO" id="GO:0005930">
    <property type="term" value="C:axoneme"/>
    <property type="evidence" value="ECO:0007669"/>
    <property type="project" value="UniProtKB-SubCell"/>
</dbReference>
<dbReference type="InterPro" id="IPR042228">
    <property type="entry name" value="Dynein_linker_3"/>
</dbReference>
<dbReference type="OrthoDB" id="6379143at2759"/>
<dbReference type="PANTHER" id="PTHR45703">
    <property type="entry name" value="DYNEIN HEAVY CHAIN"/>
    <property type="match status" value="1"/>
</dbReference>
<keyword evidence="2" id="KW-0963">Cytoplasm</keyword>
<evidence type="ECO:0000256" key="9">
    <source>
        <dbReference type="ARBA" id="ARBA00023175"/>
    </source>
</evidence>
<keyword evidence="9" id="KW-0505">Motor protein</keyword>
<dbReference type="Gene3D" id="3.20.180.20">
    <property type="entry name" value="Dynein heavy chain, N-terminal domain 2"/>
    <property type="match status" value="1"/>
</dbReference>
<keyword evidence="6" id="KW-0243">Dynein</keyword>
<dbReference type="EMBL" id="OB663232">
    <property type="protein sequence ID" value="CAD7231158.1"/>
    <property type="molecule type" value="Genomic_DNA"/>
</dbReference>
<name>A0A7R8WLA3_9CRUS</name>
<gene>
    <name evidence="14" type="ORF">CTOB1V02_LOCUS9012</name>
</gene>
<dbReference type="Gene3D" id="1.20.140.100">
    <property type="entry name" value="Dynein heavy chain, N-terminal domain 2"/>
    <property type="match status" value="1"/>
</dbReference>
<accession>A0A7R8WLA3</accession>
<dbReference type="GO" id="GO:0005524">
    <property type="term" value="F:ATP binding"/>
    <property type="evidence" value="ECO:0007669"/>
    <property type="project" value="UniProtKB-KW"/>
</dbReference>
<protein>
    <submittedName>
        <fullName evidence="14">Uncharacterized protein</fullName>
    </submittedName>
</protein>
<keyword evidence="7" id="KW-0175">Coiled coil</keyword>
<dbReference type="Pfam" id="PF08393">
    <property type="entry name" value="DHC_N2"/>
    <property type="match status" value="1"/>
</dbReference>
<dbReference type="Pfam" id="PF12775">
    <property type="entry name" value="AAA_7"/>
    <property type="match status" value="1"/>
</dbReference>
<dbReference type="InterPro" id="IPR043157">
    <property type="entry name" value="Dynein_AAA1S"/>
</dbReference>
<evidence type="ECO:0000256" key="6">
    <source>
        <dbReference type="ARBA" id="ARBA00023017"/>
    </source>
</evidence>
<evidence type="ECO:0000259" key="12">
    <source>
        <dbReference type="Pfam" id="PF08393"/>
    </source>
</evidence>
<feature type="domain" description="Dynein heavy chain linker" evidence="12">
    <location>
        <begin position="594"/>
        <end position="998"/>
    </location>
</feature>
<keyword evidence="8" id="KW-0969">Cilium</keyword>
<reference evidence="14" key="1">
    <citation type="submission" date="2020-11" db="EMBL/GenBank/DDBJ databases">
        <authorList>
            <person name="Tran Van P."/>
        </authorList>
    </citation>
    <scope>NUCLEOTIDE SEQUENCE</scope>
</reference>
<dbReference type="GO" id="GO:0007018">
    <property type="term" value="P:microtubule-based movement"/>
    <property type="evidence" value="ECO:0007669"/>
    <property type="project" value="InterPro"/>
</dbReference>
<evidence type="ECO:0000256" key="7">
    <source>
        <dbReference type="ARBA" id="ARBA00023054"/>
    </source>
</evidence>
<evidence type="ECO:0000256" key="11">
    <source>
        <dbReference type="ARBA" id="ARBA00023273"/>
    </source>
</evidence>
<proteinExistence type="predicted"/>
<dbReference type="GO" id="GO:0051959">
    <property type="term" value="F:dynein light intermediate chain binding"/>
    <property type="evidence" value="ECO:0007669"/>
    <property type="project" value="InterPro"/>
</dbReference>
<sequence length="1881" mass="213750">MSMKKAIVDFVLGESMVAGITGADDPHGNKVLHGSREKSSGDGLEKLHKTAEETIHKEITAVPKPWSETFRRSILFSRFNLHCFNPCIREILDLWFRSYRQALTKPHDFLLINVAEFGPRGDASVWVQGGLRLEDFIGRSREHLAHASKHLNNVWFVDVVRTLRRERERRKWLPPETKLKRLKSFFECLAVLQSSLLEQLARESLEALTSFLCSPARERRGNQNYTHPGFVINLVLEDTSIKFQPSFQEFEESILSLYDSLLEVVSHLPRVDNTVYPNLDFPDGFLKPCISKELVSSLRDRVRTEIRTRREAPTQHLHQYDQYAHLYSTQAIYRRGCQKAEVELEAFLAKGEYIFKEYVDAVDKYQAMAEGIQESCVKTKHTGFFEVHSEELISSLVQTSLDLKEKVVADLQKKHCAFMTDLGQEYSEIARRALATPPDTAALMELRAFMSTAEALLLPKLEQQLMEAVERMYFLNDHTVFSTTDIRLNNQTIQWIFRMPTVFEEHRDIMQQKRREYEGALKYRRDRFVEELESYDKQVEELRTYGAIEDLPKYLKKAQALDEKLRVAAEKVEAFNVEETSFDWPRTEYPLRKRIVEKLTPFLQLYTTAMDFITKQNSWLETAAGAHEPSAIEADTLAAWKAISKLEKGFAEIPDTKFLINSIRTRIEEFREHLPLVHTLCNPGLRDRHWEQVSEIVGYTLEAGPDLTLAKLIDLSLEEYIAKFQGISDSATKEHRLEQSMENMVSEWTDMEFLLEPHRETGTHILTGVEDIQVLLDDHIVKTQTMRGSPFVKPFQKEVSEWEAKLVLLQDIVDEWMSVQATWLSLEPIFSSPDIMAQMPEEGRRFITVDKNWRDIMKSVLNDSRVLTVIQIERMLDRLRKCSELLELILRGIHGYLDRKRLYFPRFFFLSNGEMLNILSETKSPANVQVHLKKCLPGITSLSFDDDLQIVSVHSALGETLPLTLPVSTSKARGQVEKWLAELQDQVRTSLAMVAKEAAPRWGSGGSLVPVPSVRSLPSQLGLVLWALSFSACGEAAMTQGPSALQTLREQVALQIQEALSLVQAHGQQGPTAESVFMRSLLAVMLQARDTLEQLLKESVTSPLHFLWQKSLRYEWKDDDICVSVMFMEHAYCYEYLGTVERMFLTPTLERVFVTMLTSLQFYLGGLVQGPVCSGKTEAVKELGRTLAKNFVHFSCSPALELTHLCKLIKGTAACGAWLCLDELDRVSASVLSAFSGTLLSLQRAVRGGEEYVNMEGSDIDLNVNARVFAIASQGELPHRNALPENLKVREELGLGNFMLKEKLGLGKNGNGELGEEEVGLENFMVREKLGMGELHDEGERGSEELNGEGESGSGELHGEGNLGLGNFMTREKSFFRPLWVDSLDVHLILECRLLCDGFRNPRKLATNLIRCLQLIYDILSTQKHYQFDYLLMDLVIRRLQESLRRLPLDERGPREVPLLWGALREALLPRVTSEDVAILRSQFRFLFTTEAEGTEAEVEEAKVTEVEVEEVLAAILKGKVLEPQPYFLSRVRALEASVRSRSALILLGDPMAGKTTALDVVAALIAKSEGAEVQRVVVSPNSMCPEQLFGSFNKDSKDWADGIIPRALRNFAKPTNAAPQKWLILDGPADSEVLENLNSLLDRSGRLCLVSTDVISLSPSSRIIVETNDIDCLSPALICRCDVVYMHSGHLGWEPLARTWLRQRNPALDGAIREHLEQVFRFYCPPLLRFLEPLQTPSLPCHARLWRDITAQDPSRLPQGKYEWQPWSSALEASAAIPRELHVSEVIVPTVETLQFQALTSLLVSHGSPVLWTGESGTGKSMYIQQFVRHQLDPQRFTWLMLALSPHSDVTRVQEIVLGQLDKRRKGEDVHETLEFGWVE</sequence>
<dbReference type="InterPro" id="IPR042222">
    <property type="entry name" value="Dynein_2_N"/>
</dbReference>
<keyword evidence="4" id="KW-0547">Nucleotide-binding</keyword>